<dbReference type="OrthoDB" id="2662502at2759"/>
<accession>A0A8I3AB16</accession>
<organism evidence="1 2">
    <name type="scientific">Boletus reticuloceps</name>
    <dbReference type="NCBI Taxonomy" id="495285"/>
    <lineage>
        <taxon>Eukaryota</taxon>
        <taxon>Fungi</taxon>
        <taxon>Dikarya</taxon>
        <taxon>Basidiomycota</taxon>
        <taxon>Agaricomycotina</taxon>
        <taxon>Agaricomycetes</taxon>
        <taxon>Agaricomycetidae</taxon>
        <taxon>Boletales</taxon>
        <taxon>Boletineae</taxon>
        <taxon>Boletaceae</taxon>
        <taxon>Boletoideae</taxon>
        <taxon>Boletus</taxon>
    </lineage>
</organism>
<comment type="caution">
    <text evidence="1">The sequence shown here is derived from an EMBL/GenBank/DDBJ whole genome shotgun (WGS) entry which is preliminary data.</text>
</comment>
<evidence type="ECO:0000313" key="1">
    <source>
        <dbReference type="EMBL" id="KAG6376863.1"/>
    </source>
</evidence>
<dbReference type="Pfam" id="PF20414">
    <property type="entry name" value="DUF6698"/>
    <property type="match status" value="1"/>
</dbReference>
<keyword evidence="2" id="KW-1185">Reference proteome</keyword>
<gene>
    <name evidence="1" type="ORF">JVT61DRAFT_889</name>
</gene>
<dbReference type="EMBL" id="JAGFBS010000010">
    <property type="protein sequence ID" value="KAG6376863.1"/>
    <property type="molecule type" value="Genomic_DNA"/>
</dbReference>
<reference evidence="1" key="1">
    <citation type="submission" date="2021-03" db="EMBL/GenBank/DDBJ databases">
        <title>Evolutionary innovations through gain and loss of genes in the ectomycorrhizal Boletales.</title>
        <authorList>
            <person name="Wu G."/>
            <person name="Miyauchi S."/>
            <person name="Morin E."/>
            <person name="Yang Z.-L."/>
            <person name="Xu J."/>
            <person name="Martin F.M."/>
        </authorList>
    </citation>
    <scope>NUCLEOTIDE SEQUENCE</scope>
    <source>
        <strain evidence="1">BR01</strain>
    </source>
</reference>
<dbReference type="AlphaFoldDB" id="A0A8I3AB16"/>
<evidence type="ECO:0000313" key="2">
    <source>
        <dbReference type="Proteomes" id="UP000683000"/>
    </source>
</evidence>
<dbReference type="InterPro" id="IPR046521">
    <property type="entry name" value="DUF6698"/>
</dbReference>
<name>A0A8I3AB16_9AGAM</name>
<dbReference type="Proteomes" id="UP000683000">
    <property type="component" value="Unassembled WGS sequence"/>
</dbReference>
<protein>
    <submittedName>
        <fullName evidence="1">Uncharacterized protein</fullName>
    </submittedName>
</protein>
<sequence>MDNHPTSPHTTDPVLPDASISALKRRIAALEEENVQLTSKISHSPIHSWTREGHAIRHLVNLIDPVTDLIVEYDRRLELAGGNENLELVESTAEQNRAFRSFKKLIIWCPSLKRTMQVPIELTLACNQLKRGADGARGDDANILKFSVATWLNEQQPPPCPLLLADDKRGRGFNHDLTGSLLCPVDFNWVDAPTQYAIRDYHPNYAITAHMWPRGITC</sequence>
<proteinExistence type="predicted"/>